<dbReference type="eggNOG" id="COG0586">
    <property type="taxonomic scope" value="Bacteria"/>
</dbReference>
<dbReference type="Pfam" id="PF09335">
    <property type="entry name" value="VTT_dom"/>
    <property type="match status" value="1"/>
</dbReference>
<keyword evidence="4 7" id="KW-0812">Transmembrane</keyword>
<dbReference type="InterPro" id="IPR032816">
    <property type="entry name" value="VTT_dom"/>
</dbReference>
<proteinExistence type="inferred from homology"/>
<dbReference type="PANTHER" id="PTHR42709:SF6">
    <property type="entry name" value="UNDECAPRENYL PHOSPHATE TRANSPORTER A"/>
    <property type="match status" value="1"/>
</dbReference>
<evidence type="ECO:0000259" key="8">
    <source>
        <dbReference type="Pfam" id="PF09335"/>
    </source>
</evidence>
<dbReference type="RefSeq" id="WP_009489900.1">
    <property type="nucleotide sequence ID" value="NZ_AMYT01000017.1"/>
</dbReference>
<gene>
    <name evidence="9" type="ORF">C683_0613</name>
</gene>
<comment type="similarity">
    <text evidence="2">Belongs to the DedA family.</text>
</comment>
<evidence type="ECO:0000256" key="7">
    <source>
        <dbReference type="SAM" id="Phobius"/>
    </source>
</evidence>
<dbReference type="InterPro" id="IPR051311">
    <property type="entry name" value="DedA_domain"/>
</dbReference>
<dbReference type="AlphaFoldDB" id="K8ZB58"/>
<feature type="transmembrane region" description="Helical" evidence="7">
    <location>
        <begin position="113"/>
        <end position="135"/>
    </location>
</feature>
<evidence type="ECO:0000256" key="3">
    <source>
        <dbReference type="ARBA" id="ARBA00022475"/>
    </source>
</evidence>
<evidence type="ECO:0000313" key="9">
    <source>
        <dbReference type="EMBL" id="EKU27282.1"/>
    </source>
</evidence>
<evidence type="ECO:0000313" key="10">
    <source>
        <dbReference type="Proteomes" id="UP000016057"/>
    </source>
</evidence>
<dbReference type="Proteomes" id="UP000016057">
    <property type="component" value="Unassembled WGS sequence"/>
</dbReference>
<organism evidence="9 10">
    <name type="scientific">Catellicoccus marimammalium M35/04/3</name>
    <dbReference type="NCBI Taxonomy" id="1234409"/>
    <lineage>
        <taxon>Bacteria</taxon>
        <taxon>Bacillati</taxon>
        <taxon>Bacillota</taxon>
        <taxon>Bacilli</taxon>
        <taxon>Lactobacillales</taxon>
        <taxon>Enterococcaceae</taxon>
        <taxon>Catellicoccus</taxon>
    </lineage>
</organism>
<keyword evidence="3" id="KW-1003">Cell membrane</keyword>
<evidence type="ECO:0000256" key="6">
    <source>
        <dbReference type="ARBA" id="ARBA00023136"/>
    </source>
</evidence>
<feature type="transmembrane region" description="Helical" evidence="7">
    <location>
        <begin position="141"/>
        <end position="163"/>
    </location>
</feature>
<evidence type="ECO:0000256" key="2">
    <source>
        <dbReference type="ARBA" id="ARBA00010792"/>
    </source>
</evidence>
<keyword evidence="10" id="KW-1185">Reference proteome</keyword>
<protein>
    <submittedName>
        <fullName evidence="9">DedA protein</fullName>
    </submittedName>
</protein>
<keyword evidence="5 7" id="KW-1133">Transmembrane helix</keyword>
<evidence type="ECO:0000256" key="1">
    <source>
        <dbReference type="ARBA" id="ARBA00004651"/>
    </source>
</evidence>
<comment type="caution">
    <text evidence="9">The sequence shown here is derived from an EMBL/GenBank/DDBJ whole genome shotgun (WGS) entry which is preliminary data.</text>
</comment>
<sequence length="171" mass="18896">MSMLAPILFSLSALATHPQYHGIAPSLAALLILGSCLFGDTFDYLTGKYLEYVIEKWPQKKNKEAKVKEAIQKGEAIFKKYGPMAIVLMSCTPVLHSAVSMSAGATKYAYHKFIIINTMANIIIVCACLLLGHYFGNLPWVKSHLVIVTFLVMLAIMIPVLLLSKHLQKKA</sequence>
<dbReference type="EMBL" id="AMYT01000017">
    <property type="protein sequence ID" value="EKU27282.1"/>
    <property type="molecule type" value="Genomic_DNA"/>
</dbReference>
<name>K8ZB58_9ENTE</name>
<feature type="domain" description="VTT" evidence="8">
    <location>
        <begin position="28"/>
        <end position="133"/>
    </location>
</feature>
<accession>K8ZB58</accession>
<reference evidence="9 10" key="1">
    <citation type="journal article" date="2013" name="Genome Announc.">
        <title>Draft Genome Sequence of Catellicoccus marimammalium, a Novel Species Commonly Found in Gull Feces.</title>
        <authorList>
            <person name="Weigand M.R."/>
            <person name="Ryu H."/>
            <person name="Bozcek L."/>
            <person name="Konstantinidis K.T."/>
            <person name="Santo Domingo J.W."/>
        </authorList>
    </citation>
    <scope>NUCLEOTIDE SEQUENCE [LARGE SCALE GENOMIC DNA]</scope>
    <source>
        <strain evidence="9 10">M35/04/3</strain>
    </source>
</reference>
<dbReference type="PANTHER" id="PTHR42709">
    <property type="entry name" value="ALKALINE PHOSPHATASE LIKE PROTEIN"/>
    <property type="match status" value="1"/>
</dbReference>
<dbReference type="GO" id="GO:0005886">
    <property type="term" value="C:plasma membrane"/>
    <property type="evidence" value="ECO:0007669"/>
    <property type="project" value="UniProtKB-SubCell"/>
</dbReference>
<evidence type="ECO:0000256" key="4">
    <source>
        <dbReference type="ARBA" id="ARBA00022692"/>
    </source>
</evidence>
<comment type="subcellular location">
    <subcellularLocation>
        <location evidence="1">Cell membrane</location>
        <topology evidence="1">Multi-pass membrane protein</topology>
    </subcellularLocation>
</comment>
<dbReference type="STRING" id="1234409.C683_0613"/>
<evidence type="ECO:0000256" key="5">
    <source>
        <dbReference type="ARBA" id="ARBA00022989"/>
    </source>
</evidence>
<dbReference type="OrthoDB" id="9813426at2"/>
<keyword evidence="6 7" id="KW-0472">Membrane</keyword>